<accession>I8I5B1</accession>
<comment type="caution">
    <text evidence="1">The sequence shown here is derived from an EMBL/GenBank/DDBJ whole genome shotgun (WGS) entry which is preliminary data.</text>
</comment>
<evidence type="ECO:0000313" key="2">
    <source>
        <dbReference type="Proteomes" id="UP000003704"/>
    </source>
</evidence>
<dbReference type="RefSeq" id="WP_007184642.1">
    <property type="nucleotide sequence ID" value="NZ_CALRWF010000012.1"/>
</dbReference>
<dbReference type="STRING" id="1172194.WQQ_16930"/>
<keyword evidence="2" id="KW-1185">Reference proteome</keyword>
<dbReference type="AlphaFoldDB" id="I8I5B1"/>
<name>I8I5B1_9GAMM</name>
<evidence type="ECO:0000313" key="1">
    <source>
        <dbReference type="EMBL" id="EIT71556.1"/>
    </source>
</evidence>
<reference evidence="1 2" key="1">
    <citation type="journal article" date="2012" name="J. Bacteriol.">
        <title>Genome Sequence of n-Alkane-Degrading Hydrocarboniphaga effusa Strain AP103T (ATCC BAA-332T).</title>
        <authorList>
            <person name="Chang H.K."/>
            <person name="Zylstra G.J."/>
            <person name="Chae J.C."/>
        </authorList>
    </citation>
    <scope>NUCLEOTIDE SEQUENCE [LARGE SCALE GENOMIC DNA]</scope>
    <source>
        <strain evidence="1 2">AP103</strain>
    </source>
</reference>
<dbReference type="OrthoDB" id="5294130at2"/>
<gene>
    <name evidence="1" type="ORF">WQQ_16930</name>
</gene>
<proteinExistence type="predicted"/>
<sequence>MGKRAIGFQREIVAEAARLICEERLTDYRLAKQKAAERLGLPGRTQMPENARIHEAVIEYQRLFGGSEYAERLQLLRRTAVRAMKLLATFEPRLVGAVASGATTDAHLVRLHGFADKPEMLDIFLEGRKIPYETGERRYRYPDGRIEEIPTCEFMAGDVGIEMAMFPPEELRRPPLSPHDGQPMKRLDLAAAELLAEQPIDLAV</sequence>
<protein>
    <submittedName>
        <fullName evidence="1">Uncharacterized protein</fullName>
    </submittedName>
</protein>
<organism evidence="1 2">
    <name type="scientific">Hydrocarboniphaga effusa AP103</name>
    <dbReference type="NCBI Taxonomy" id="1172194"/>
    <lineage>
        <taxon>Bacteria</taxon>
        <taxon>Pseudomonadati</taxon>
        <taxon>Pseudomonadota</taxon>
        <taxon>Gammaproteobacteria</taxon>
        <taxon>Nevskiales</taxon>
        <taxon>Nevskiaceae</taxon>
        <taxon>Hydrocarboniphaga</taxon>
    </lineage>
</organism>
<dbReference type="Proteomes" id="UP000003704">
    <property type="component" value="Unassembled WGS sequence"/>
</dbReference>
<dbReference type="EMBL" id="AKGD01000001">
    <property type="protein sequence ID" value="EIT71556.1"/>
    <property type="molecule type" value="Genomic_DNA"/>
</dbReference>